<protein>
    <submittedName>
        <fullName evidence="1">Uncharacterized protein</fullName>
    </submittedName>
</protein>
<name>A0A3B0U773_9ZZZZ</name>
<evidence type="ECO:0000313" key="1">
    <source>
        <dbReference type="EMBL" id="VAW15276.1"/>
    </source>
</evidence>
<dbReference type="AlphaFoldDB" id="A0A3B0U773"/>
<organism evidence="1">
    <name type="scientific">hydrothermal vent metagenome</name>
    <dbReference type="NCBI Taxonomy" id="652676"/>
    <lineage>
        <taxon>unclassified sequences</taxon>
        <taxon>metagenomes</taxon>
        <taxon>ecological metagenomes</taxon>
    </lineage>
</organism>
<gene>
    <name evidence="1" type="ORF">MNBD_ALPHA09-93</name>
</gene>
<reference evidence="1" key="1">
    <citation type="submission" date="2018-06" db="EMBL/GenBank/DDBJ databases">
        <authorList>
            <person name="Zhirakovskaya E."/>
        </authorList>
    </citation>
    <scope>NUCLEOTIDE SEQUENCE</scope>
</reference>
<accession>A0A3B0U773</accession>
<sequence length="138" mass="15868">MIKAALLGALITTGLALAVPAPAQAGNAGFGVQFGQGLGGPSIDIHFRRYRQGVGPRQIRRTVRRYGCYNISPVRRVGKRYKVVATCDNGTRVKMVFSARSGRLLRERIIGYERRGQRHRWGKDYFQRKFRRDFYWRH</sequence>
<proteinExistence type="predicted"/>
<dbReference type="EMBL" id="UOEM01000083">
    <property type="protein sequence ID" value="VAW15276.1"/>
    <property type="molecule type" value="Genomic_DNA"/>
</dbReference>